<dbReference type="AlphaFoldDB" id="A0AAW0BWZ8"/>
<evidence type="ECO:0000256" key="1">
    <source>
        <dbReference type="SAM" id="MobiDB-lite"/>
    </source>
</evidence>
<keyword evidence="2" id="KW-1133">Transmembrane helix</keyword>
<feature type="compositionally biased region" description="Polar residues" evidence="1">
    <location>
        <begin position="488"/>
        <end position="499"/>
    </location>
</feature>
<feature type="transmembrane region" description="Helical" evidence="2">
    <location>
        <begin position="292"/>
        <end position="314"/>
    </location>
</feature>
<organism evidence="3 4">
    <name type="scientific">Favolaschia claudopus</name>
    <dbReference type="NCBI Taxonomy" id="2862362"/>
    <lineage>
        <taxon>Eukaryota</taxon>
        <taxon>Fungi</taxon>
        <taxon>Dikarya</taxon>
        <taxon>Basidiomycota</taxon>
        <taxon>Agaricomycotina</taxon>
        <taxon>Agaricomycetes</taxon>
        <taxon>Agaricomycetidae</taxon>
        <taxon>Agaricales</taxon>
        <taxon>Marasmiineae</taxon>
        <taxon>Mycenaceae</taxon>
        <taxon>Favolaschia</taxon>
    </lineage>
</organism>
<feature type="region of interest" description="Disordered" evidence="1">
    <location>
        <begin position="361"/>
        <end position="429"/>
    </location>
</feature>
<reference evidence="3 4" key="1">
    <citation type="journal article" date="2024" name="J Genomics">
        <title>Draft genome sequencing and assembly of Favolaschia claudopus CIRM-BRFM 2984 isolated from oak limbs.</title>
        <authorList>
            <person name="Navarro D."/>
            <person name="Drula E."/>
            <person name="Chaduli D."/>
            <person name="Cazenave R."/>
            <person name="Ahrendt S."/>
            <person name="Wang J."/>
            <person name="Lipzen A."/>
            <person name="Daum C."/>
            <person name="Barry K."/>
            <person name="Grigoriev I.V."/>
            <person name="Favel A."/>
            <person name="Rosso M.N."/>
            <person name="Martin F."/>
        </authorList>
    </citation>
    <scope>NUCLEOTIDE SEQUENCE [LARGE SCALE GENOMIC DNA]</scope>
    <source>
        <strain evidence="3 4">CIRM-BRFM 2984</strain>
    </source>
</reference>
<protein>
    <submittedName>
        <fullName evidence="3">Uncharacterized protein</fullName>
    </submittedName>
</protein>
<name>A0AAW0BWZ8_9AGAR</name>
<sequence>MGAVVDLAGAYYPEFVLGGLVRLAVPIILKHTTLDIPTLVANFFKRLFNIHPAVKLLDAHSANPLVTVQPPLHTIENVSLTEAKVIHPICTLFLPIQPETVCAAGSVPVQLSSATIHPICSLFSPIQLETVCAADSSPVQLSSNELPPICSLFSPLQLETVCAADASPVPLSSDEIESVSFDEPKKSLSLCSLILPIELETMCTTDTVPVQAPSNIIQDGLLQESTITSPTCSPISPIQLNTTCAMDPIPFSRVPRTFPTSAALPLQSASQPVFSTRVIDPPSATNFWQVGISYLLSPWVIVQLLGLGVFFALATKWGRGRRHQVTSLNGKTGTSHNVAGRPARIRTLQRRPSDAENWRIPRNDAMRNDPSAQFAITSSSTRLSRPRTKSEPGLLPSRVVHTSPVTAIPPSKIHGDAHTSTPSPLVVRSSKIPRPVHPLYIPPHRRNSLDSTSRRPLMDICNADVARDKENKSPQIQRKAEHKHKGRLSSQPPLTTPALQSEGKMQESGLQTGVPLDNTMSMRRHAGASTDGQPAVRRRRF</sequence>
<comment type="caution">
    <text evidence="3">The sequence shown here is derived from an EMBL/GenBank/DDBJ whole genome shotgun (WGS) entry which is preliminary data.</text>
</comment>
<keyword evidence="2" id="KW-0472">Membrane</keyword>
<evidence type="ECO:0000313" key="4">
    <source>
        <dbReference type="Proteomes" id="UP001362999"/>
    </source>
</evidence>
<evidence type="ECO:0000313" key="3">
    <source>
        <dbReference type="EMBL" id="KAK7030699.1"/>
    </source>
</evidence>
<dbReference type="Proteomes" id="UP001362999">
    <property type="component" value="Unassembled WGS sequence"/>
</dbReference>
<evidence type="ECO:0000256" key="2">
    <source>
        <dbReference type="SAM" id="Phobius"/>
    </source>
</evidence>
<gene>
    <name evidence="3" type="ORF">R3P38DRAFT_3266433</name>
</gene>
<feature type="region of interest" description="Disordered" evidence="1">
    <location>
        <begin position="464"/>
        <end position="541"/>
    </location>
</feature>
<proteinExistence type="predicted"/>
<keyword evidence="4" id="KW-1185">Reference proteome</keyword>
<dbReference type="EMBL" id="JAWWNJ010000025">
    <property type="protein sequence ID" value="KAK7030699.1"/>
    <property type="molecule type" value="Genomic_DNA"/>
</dbReference>
<accession>A0AAW0BWZ8</accession>
<keyword evidence="2" id="KW-0812">Transmembrane</keyword>